<evidence type="ECO:0000256" key="3">
    <source>
        <dbReference type="SAM" id="MobiDB-lite"/>
    </source>
</evidence>
<dbReference type="PROSITE" id="PS51253">
    <property type="entry name" value="HTH_CENPB"/>
    <property type="match status" value="1"/>
</dbReference>
<dbReference type="Gene3D" id="1.10.10.60">
    <property type="entry name" value="Homeodomain-like"/>
    <property type="match status" value="2"/>
</dbReference>
<evidence type="ECO:0000313" key="6">
    <source>
        <dbReference type="Proteomes" id="UP000799118"/>
    </source>
</evidence>
<evidence type="ECO:0000256" key="2">
    <source>
        <dbReference type="ARBA" id="ARBA00023242"/>
    </source>
</evidence>
<feature type="compositionally biased region" description="Acidic residues" evidence="3">
    <location>
        <begin position="419"/>
        <end position="435"/>
    </location>
</feature>
<dbReference type="PANTHER" id="PTHR19303">
    <property type="entry name" value="TRANSPOSON"/>
    <property type="match status" value="1"/>
</dbReference>
<feature type="region of interest" description="Disordered" evidence="3">
    <location>
        <begin position="535"/>
        <end position="573"/>
    </location>
</feature>
<sequence length="769" mass="84504">MSYAYGSTNSNEFMDNQQQNSPSSSNHSSYGPMLGGQRDYPSPAPSMSSMNAPSPSAYSFPEGQLESSIGPCLPNRIMTRGQRKAAMNAGRVKPSSRSQTPHSNQGYPLTPDSLSSASVAARQLSASPALSSISSHSQRSQRLIQQQQYRMSMSPASPAMSPATYSFHLPGPQLLPSTITQPPPPPPHHNIIPRPYVKAKQRKQRLFNIDRKAICEYHLAHPNEKQELIARQYGVERSTISKILKHKEKWLNAELDDARGCGTNGTGMPLRLAKHRPSKFPPVEFEMQQWLMVVSDKYYGTLPDPSSYPFDPHNAPLHGPLSDASLREKALSIARSHGITPEQFKASSGWVENFKHRHGIKNGFWGGYLRNVQGRNAFAGLSSTNPAPAPPPLASALASKLPSKEYVRYPVRSVKTAPQEDDESDSEDDEDDEANMDSGYRQPPSALSHLRDSAFSRPPWSTDSASTSGSGESLLSPHPNQSHHHAYSSRPPWSSGSTASHSSTPTEPLLEQHYRRPNGHRRSVSGLSVATMDVSAPASPYAHSQSRSEHIQHSHIQSTTDHHMSHGQRHGHHAQNMVAEPQVQHQEQVHYAADPNQTRYTVTYTTSVDHGVHGGSTSSAVELSSYSSQYPASDLHAQQNQDGQNGQTDSYRHQAGSMEMESSSHMHHAPPAEYQHIHPEVQMHGVLEAPAPPPPHLMDNSVPTLAEVEHFLTRILLFADTPRSQGGGGGPDPILSDRRRDWLTKLKVVFFEAGSGIPITPDSDEEKSR</sequence>
<keyword evidence="1" id="KW-0238">DNA-binding</keyword>
<dbReference type="InterPro" id="IPR009057">
    <property type="entry name" value="Homeodomain-like_sf"/>
</dbReference>
<proteinExistence type="predicted"/>
<feature type="region of interest" description="Disordered" evidence="3">
    <location>
        <begin position="129"/>
        <end position="149"/>
    </location>
</feature>
<dbReference type="GO" id="GO:0005634">
    <property type="term" value="C:nucleus"/>
    <property type="evidence" value="ECO:0007669"/>
    <property type="project" value="TreeGrafter"/>
</dbReference>
<feature type="domain" description="HTH CENPB-type" evidence="4">
    <location>
        <begin position="271"/>
        <end position="364"/>
    </location>
</feature>
<feature type="region of interest" description="Disordered" evidence="3">
    <location>
        <begin position="409"/>
        <end position="522"/>
    </location>
</feature>
<evidence type="ECO:0000259" key="4">
    <source>
        <dbReference type="PROSITE" id="PS51253"/>
    </source>
</evidence>
<protein>
    <recommendedName>
        <fullName evidence="4">HTH CENPB-type domain-containing protein</fullName>
    </recommendedName>
</protein>
<gene>
    <name evidence="5" type="ORF">BT96DRAFT_989715</name>
</gene>
<keyword evidence="6" id="KW-1185">Reference proteome</keyword>
<dbReference type="AlphaFoldDB" id="A0A6A4I0F5"/>
<feature type="compositionally biased region" description="Low complexity" evidence="3">
    <location>
        <begin position="491"/>
        <end position="506"/>
    </location>
</feature>
<feature type="region of interest" description="Disordered" evidence="3">
    <location>
        <begin position="637"/>
        <end position="668"/>
    </location>
</feature>
<feature type="compositionally biased region" description="Polar residues" evidence="3">
    <location>
        <begin position="1"/>
        <end position="15"/>
    </location>
</feature>
<reference evidence="5" key="1">
    <citation type="journal article" date="2019" name="Environ. Microbiol.">
        <title>Fungal ecological strategies reflected in gene transcription - a case study of two litter decomposers.</title>
        <authorList>
            <person name="Barbi F."/>
            <person name="Kohler A."/>
            <person name="Barry K."/>
            <person name="Baskaran P."/>
            <person name="Daum C."/>
            <person name="Fauchery L."/>
            <person name="Ihrmark K."/>
            <person name="Kuo A."/>
            <person name="LaButti K."/>
            <person name="Lipzen A."/>
            <person name="Morin E."/>
            <person name="Grigoriev I.V."/>
            <person name="Henrissat B."/>
            <person name="Lindahl B."/>
            <person name="Martin F."/>
        </authorList>
    </citation>
    <scope>NUCLEOTIDE SEQUENCE</scope>
    <source>
        <strain evidence="5">JB14</strain>
    </source>
</reference>
<dbReference type="InterPro" id="IPR050863">
    <property type="entry name" value="CenT-Element_Derived"/>
</dbReference>
<dbReference type="InterPro" id="IPR006600">
    <property type="entry name" value="HTH_CenpB_DNA-bd_dom"/>
</dbReference>
<dbReference type="SUPFAM" id="SSF46689">
    <property type="entry name" value="Homeodomain-like"/>
    <property type="match status" value="2"/>
</dbReference>
<feature type="compositionally biased region" description="Low complexity" evidence="3">
    <location>
        <begin position="657"/>
        <end position="668"/>
    </location>
</feature>
<feature type="compositionally biased region" description="Low complexity" evidence="3">
    <location>
        <begin position="16"/>
        <end position="29"/>
    </location>
</feature>
<feature type="region of interest" description="Disordered" evidence="3">
    <location>
        <begin position="1"/>
        <end position="113"/>
    </location>
</feature>
<feature type="compositionally biased region" description="Low complexity" evidence="3">
    <location>
        <begin position="638"/>
        <end position="649"/>
    </location>
</feature>
<dbReference type="EMBL" id="ML769420">
    <property type="protein sequence ID" value="KAE9403986.1"/>
    <property type="molecule type" value="Genomic_DNA"/>
</dbReference>
<dbReference type="GO" id="GO:0003677">
    <property type="term" value="F:DNA binding"/>
    <property type="evidence" value="ECO:0007669"/>
    <property type="project" value="UniProtKB-KW"/>
</dbReference>
<dbReference type="PANTHER" id="PTHR19303:SF70">
    <property type="entry name" value="HTH CENPB-TYPE DOMAIN-CONTAINING PROTEIN"/>
    <property type="match status" value="1"/>
</dbReference>
<dbReference type="Proteomes" id="UP000799118">
    <property type="component" value="Unassembled WGS sequence"/>
</dbReference>
<dbReference type="Pfam" id="PF04218">
    <property type="entry name" value="CENP-B_N"/>
    <property type="match status" value="1"/>
</dbReference>
<feature type="compositionally biased region" description="Polar residues" evidence="3">
    <location>
        <begin position="95"/>
        <end position="113"/>
    </location>
</feature>
<feature type="compositionally biased region" description="Low complexity" evidence="3">
    <location>
        <begin position="45"/>
        <end position="59"/>
    </location>
</feature>
<evidence type="ECO:0000256" key="1">
    <source>
        <dbReference type="ARBA" id="ARBA00023125"/>
    </source>
</evidence>
<keyword evidence="2" id="KW-0539">Nucleus</keyword>
<feature type="compositionally biased region" description="Polar residues" evidence="3">
    <location>
        <begin position="459"/>
        <end position="473"/>
    </location>
</feature>
<evidence type="ECO:0000313" key="5">
    <source>
        <dbReference type="EMBL" id="KAE9403986.1"/>
    </source>
</evidence>
<dbReference type="OrthoDB" id="9909311at2759"/>
<accession>A0A6A4I0F5</accession>
<dbReference type="SMART" id="SM00674">
    <property type="entry name" value="CENPB"/>
    <property type="match status" value="1"/>
</dbReference>
<name>A0A6A4I0F5_9AGAR</name>
<dbReference type="InterPro" id="IPR007889">
    <property type="entry name" value="HTH_Psq"/>
</dbReference>
<organism evidence="5 6">
    <name type="scientific">Gymnopus androsaceus JB14</name>
    <dbReference type="NCBI Taxonomy" id="1447944"/>
    <lineage>
        <taxon>Eukaryota</taxon>
        <taxon>Fungi</taxon>
        <taxon>Dikarya</taxon>
        <taxon>Basidiomycota</taxon>
        <taxon>Agaricomycotina</taxon>
        <taxon>Agaricomycetes</taxon>
        <taxon>Agaricomycetidae</taxon>
        <taxon>Agaricales</taxon>
        <taxon>Marasmiineae</taxon>
        <taxon>Omphalotaceae</taxon>
        <taxon>Gymnopus</taxon>
    </lineage>
</organism>
<dbReference type="Pfam" id="PF03221">
    <property type="entry name" value="HTH_Tnp_Tc5"/>
    <property type="match status" value="1"/>
</dbReference>